<sequence length="204" mass="21133">MFLRPKLLTLATPLAMALVLGGCVSIGGGGKPPEQLITFTPREVAPPGTASAGDVNDAIVVIEPEVDDRLDVNRVPVQVDPTGVAYLADATYVDRPARLFQHLVAETMRARTGGLVIEGEDPGVPVQTRLYGRLIEVGYNAQGSSVTVMYDAVAVAPNGTMRQRRFGATVTGIAPTAAAVAPALNDAANTVAGEVATWLTGKAG</sequence>
<evidence type="ECO:0000313" key="2">
    <source>
        <dbReference type="EMBL" id="RVQ66483.1"/>
    </source>
</evidence>
<keyword evidence="3" id="KW-1185">Reference proteome</keyword>
<proteinExistence type="predicted"/>
<organism evidence="2 3">
    <name type="scientific">Croceicoccus ponticola</name>
    <dbReference type="NCBI Taxonomy" id="2217664"/>
    <lineage>
        <taxon>Bacteria</taxon>
        <taxon>Pseudomonadati</taxon>
        <taxon>Pseudomonadota</taxon>
        <taxon>Alphaproteobacteria</taxon>
        <taxon>Sphingomonadales</taxon>
        <taxon>Erythrobacteraceae</taxon>
        <taxon>Croceicoccus</taxon>
    </lineage>
</organism>
<dbReference type="InterPro" id="IPR005586">
    <property type="entry name" value="ABC_trans_aux"/>
</dbReference>
<gene>
    <name evidence="2" type="ORF">EKN06_10700</name>
</gene>
<protein>
    <submittedName>
        <fullName evidence="2">ABC transporter</fullName>
    </submittedName>
</protein>
<dbReference type="Pfam" id="PF03886">
    <property type="entry name" value="ABC_trans_aux"/>
    <property type="match status" value="1"/>
</dbReference>
<dbReference type="Proteomes" id="UP000283003">
    <property type="component" value="Unassembled WGS sequence"/>
</dbReference>
<name>A0A437GWH8_9SPHN</name>
<feature type="domain" description="ABC-type transport auxiliary lipoprotein component" evidence="1">
    <location>
        <begin position="46"/>
        <end position="196"/>
    </location>
</feature>
<dbReference type="AlphaFoldDB" id="A0A437GWH8"/>
<dbReference type="RefSeq" id="WP_127612904.1">
    <property type="nucleotide sequence ID" value="NZ_RXOL01000004.1"/>
</dbReference>
<accession>A0A437GWH8</accession>
<dbReference type="OrthoDB" id="7391077at2"/>
<dbReference type="SUPFAM" id="SSF159594">
    <property type="entry name" value="XCC0632-like"/>
    <property type="match status" value="1"/>
</dbReference>
<comment type="caution">
    <text evidence="2">The sequence shown here is derived from an EMBL/GenBank/DDBJ whole genome shotgun (WGS) entry which is preliminary data.</text>
</comment>
<dbReference type="EMBL" id="RXOL01000004">
    <property type="protein sequence ID" value="RVQ66483.1"/>
    <property type="molecule type" value="Genomic_DNA"/>
</dbReference>
<dbReference type="Gene3D" id="3.40.50.10610">
    <property type="entry name" value="ABC-type transport auxiliary lipoprotein component"/>
    <property type="match status" value="1"/>
</dbReference>
<dbReference type="PROSITE" id="PS51257">
    <property type="entry name" value="PROKAR_LIPOPROTEIN"/>
    <property type="match status" value="1"/>
</dbReference>
<evidence type="ECO:0000313" key="3">
    <source>
        <dbReference type="Proteomes" id="UP000283003"/>
    </source>
</evidence>
<evidence type="ECO:0000259" key="1">
    <source>
        <dbReference type="Pfam" id="PF03886"/>
    </source>
</evidence>
<reference evidence="2 3" key="1">
    <citation type="submission" date="2018-12" db="EMBL/GenBank/DDBJ databases">
        <title>Croceicoccus ponticola sp. nov., a lipolytic bacterium isolated from seawater.</title>
        <authorList>
            <person name="Yoon J.-H."/>
        </authorList>
    </citation>
    <scope>NUCLEOTIDE SEQUENCE [LARGE SCALE GENOMIC DNA]</scope>
    <source>
        <strain evidence="2 3">GM-16</strain>
    </source>
</reference>